<keyword evidence="4" id="KW-0474">Menaquinone biosynthesis</keyword>
<dbReference type="UniPathway" id="UPA00079">
    <property type="reaction ID" value="UER00169"/>
</dbReference>
<dbReference type="NCBIfam" id="TIGR01934">
    <property type="entry name" value="MenG_MenH_UbiE"/>
    <property type="match status" value="1"/>
</dbReference>
<accession>A0A4R1RV63</accession>
<dbReference type="AlphaFoldDB" id="A0A4R1RV63"/>
<evidence type="ECO:0000256" key="3">
    <source>
        <dbReference type="ARBA" id="ARBA00022691"/>
    </source>
</evidence>
<gene>
    <name evidence="4" type="primary">menG</name>
    <name evidence="5" type="ORF">EDC14_1011112</name>
</gene>
<dbReference type="SUPFAM" id="SSF53335">
    <property type="entry name" value="S-adenosyl-L-methionine-dependent methyltransferases"/>
    <property type="match status" value="1"/>
</dbReference>
<dbReference type="GO" id="GO:0032259">
    <property type="term" value="P:methylation"/>
    <property type="evidence" value="ECO:0007669"/>
    <property type="project" value="UniProtKB-KW"/>
</dbReference>
<evidence type="ECO:0000313" key="5">
    <source>
        <dbReference type="EMBL" id="TCL69990.1"/>
    </source>
</evidence>
<comment type="pathway">
    <text evidence="4">Quinol/quinone metabolism; menaquinone biosynthesis; menaquinol from 1,4-dihydroxy-2-naphthoate: step 2/2.</text>
</comment>
<evidence type="ECO:0000256" key="1">
    <source>
        <dbReference type="ARBA" id="ARBA00022603"/>
    </source>
</evidence>
<keyword evidence="3 4" id="KW-0949">S-adenosyl-L-methionine</keyword>
<dbReference type="InterPro" id="IPR029063">
    <property type="entry name" value="SAM-dependent_MTases_sf"/>
</dbReference>
<dbReference type="PROSITE" id="PS51608">
    <property type="entry name" value="SAM_MT_UBIE"/>
    <property type="match status" value="1"/>
</dbReference>
<feature type="binding site" evidence="4">
    <location>
        <begin position="106"/>
        <end position="107"/>
    </location>
    <ligand>
        <name>S-adenosyl-L-methionine</name>
        <dbReference type="ChEBI" id="CHEBI:59789"/>
    </ligand>
</feature>
<organism evidence="5 6">
    <name type="scientific">Hydrogenispora ethanolica</name>
    <dbReference type="NCBI Taxonomy" id="1082276"/>
    <lineage>
        <taxon>Bacteria</taxon>
        <taxon>Bacillati</taxon>
        <taxon>Bacillota</taxon>
        <taxon>Hydrogenispora</taxon>
    </lineage>
</organism>
<dbReference type="PANTHER" id="PTHR43591">
    <property type="entry name" value="METHYLTRANSFERASE"/>
    <property type="match status" value="1"/>
</dbReference>
<dbReference type="CDD" id="cd02440">
    <property type="entry name" value="AdoMet_MTases"/>
    <property type="match status" value="1"/>
</dbReference>
<dbReference type="Proteomes" id="UP000295008">
    <property type="component" value="Unassembled WGS sequence"/>
</dbReference>
<comment type="caution">
    <text evidence="4">Lacks conserved residue(s) required for the propagation of feature annotation.</text>
</comment>
<dbReference type="Gene3D" id="3.40.50.150">
    <property type="entry name" value="Vaccinia Virus protein VP39"/>
    <property type="match status" value="1"/>
</dbReference>
<comment type="catalytic activity">
    <reaction evidence="4">
        <text>a 2-demethylmenaquinol + S-adenosyl-L-methionine = a menaquinol + S-adenosyl-L-homocysteine + H(+)</text>
        <dbReference type="Rhea" id="RHEA:42640"/>
        <dbReference type="Rhea" id="RHEA-COMP:9539"/>
        <dbReference type="Rhea" id="RHEA-COMP:9563"/>
        <dbReference type="ChEBI" id="CHEBI:15378"/>
        <dbReference type="ChEBI" id="CHEBI:18151"/>
        <dbReference type="ChEBI" id="CHEBI:55437"/>
        <dbReference type="ChEBI" id="CHEBI:57856"/>
        <dbReference type="ChEBI" id="CHEBI:59789"/>
        <dbReference type="EC" id="2.1.1.163"/>
    </reaction>
</comment>
<feature type="binding site" evidence="4">
    <location>
        <position position="57"/>
    </location>
    <ligand>
        <name>S-adenosyl-L-methionine</name>
        <dbReference type="ChEBI" id="CHEBI:59789"/>
    </ligand>
</feature>
<dbReference type="GO" id="GO:0043770">
    <property type="term" value="F:demethylmenaquinone methyltransferase activity"/>
    <property type="evidence" value="ECO:0007669"/>
    <property type="project" value="UniProtKB-UniRule"/>
</dbReference>
<comment type="function">
    <text evidence="4">Methyltransferase required for the conversion of demethylmenaquinol (DMKH2) to menaquinol (MKH2).</text>
</comment>
<dbReference type="EC" id="2.1.1.163" evidence="4"/>
<dbReference type="RefSeq" id="WP_132014311.1">
    <property type="nucleotide sequence ID" value="NZ_SLUN01000011.1"/>
</dbReference>
<dbReference type="Pfam" id="PF01209">
    <property type="entry name" value="Ubie_methyltran"/>
    <property type="match status" value="1"/>
</dbReference>
<evidence type="ECO:0000256" key="4">
    <source>
        <dbReference type="HAMAP-Rule" id="MF_01813"/>
    </source>
</evidence>
<dbReference type="PANTHER" id="PTHR43591:SF24">
    <property type="entry name" value="2-METHOXY-6-POLYPRENYL-1,4-BENZOQUINOL METHYLASE, MITOCHONDRIAL"/>
    <property type="match status" value="1"/>
</dbReference>
<protein>
    <recommendedName>
        <fullName evidence="4">Demethylmenaquinone methyltransferase</fullName>
        <ecNumber evidence="4">2.1.1.163</ecNumber>
    </recommendedName>
</protein>
<keyword evidence="2 4" id="KW-0808">Transferase</keyword>
<name>A0A4R1RV63_HYDET</name>
<feature type="binding site" evidence="4">
    <location>
        <position position="78"/>
    </location>
    <ligand>
        <name>S-adenosyl-L-methionine</name>
        <dbReference type="ChEBI" id="CHEBI:59789"/>
    </ligand>
</feature>
<sequence>MISKEQQVMGIFNSIAPRYDLVNTIVSFGWHHFWRRFAVAQAHLRSGDSVLDLCCGTGALTAAAAKKVAPFGQVVGLDFSEKMLEVARRRVHSFRFRDNIRFIRGNALDLPFPDNRFDCVTVAYGLRNVTDPARVLKEARRVLKPTGTVVSLDLGKPSAPVFKNIYYFYLNHWIPLTGGVFTKSPTSYRYLHDSILEFPHQKEISTLYRRLGFKNIQCSELTWGIAMVHTAQK</sequence>
<proteinExistence type="inferred from homology"/>
<reference evidence="5 6" key="1">
    <citation type="submission" date="2019-03" db="EMBL/GenBank/DDBJ databases">
        <title>Genomic Encyclopedia of Type Strains, Phase IV (KMG-IV): sequencing the most valuable type-strain genomes for metagenomic binning, comparative biology and taxonomic classification.</title>
        <authorList>
            <person name="Goeker M."/>
        </authorList>
    </citation>
    <scope>NUCLEOTIDE SEQUENCE [LARGE SCALE GENOMIC DNA]</scope>
    <source>
        <strain evidence="5 6">LX-B</strain>
    </source>
</reference>
<keyword evidence="1 4" id="KW-0489">Methyltransferase</keyword>
<dbReference type="OrthoDB" id="9808140at2"/>
<dbReference type="InterPro" id="IPR004033">
    <property type="entry name" value="UbiE/COQ5_MeTrFase"/>
</dbReference>
<dbReference type="HAMAP" id="MF_01813">
    <property type="entry name" value="MenG_UbiE_methyltr"/>
    <property type="match status" value="1"/>
</dbReference>
<keyword evidence="6" id="KW-1185">Reference proteome</keyword>
<comment type="similarity">
    <text evidence="4">Belongs to the class I-like SAM-binding methyltransferase superfamily. MenG/UbiE family.</text>
</comment>
<evidence type="ECO:0000256" key="2">
    <source>
        <dbReference type="ARBA" id="ARBA00022679"/>
    </source>
</evidence>
<evidence type="ECO:0000313" key="6">
    <source>
        <dbReference type="Proteomes" id="UP000295008"/>
    </source>
</evidence>
<dbReference type="EMBL" id="SLUN01000011">
    <property type="protein sequence ID" value="TCL69990.1"/>
    <property type="molecule type" value="Genomic_DNA"/>
</dbReference>
<comment type="caution">
    <text evidence="5">The sequence shown here is derived from an EMBL/GenBank/DDBJ whole genome shotgun (WGS) entry which is preliminary data.</text>
</comment>
<dbReference type="GO" id="GO:0009234">
    <property type="term" value="P:menaquinone biosynthetic process"/>
    <property type="evidence" value="ECO:0007669"/>
    <property type="project" value="UniProtKB-UniRule"/>
</dbReference>
<dbReference type="NCBIfam" id="NF001244">
    <property type="entry name" value="PRK00216.1-5"/>
    <property type="match status" value="1"/>
</dbReference>